<protein>
    <recommendedName>
        <fullName evidence="1">UspA domain-containing protein</fullName>
    </recommendedName>
</protein>
<dbReference type="AlphaFoldDB" id="A0AAP8SW64"/>
<dbReference type="SUPFAM" id="SSF52402">
    <property type="entry name" value="Adenine nucleotide alpha hydrolases-like"/>
    <property type="match status" value="1"/>
</dbReference>
<gene>
    <name evidence="2" type="ORF">BCS93_12370</name>
</gene>
<dbReference type="Gene3D" id="3.40.50.620">
    <property type="entry name" value="HUPs"/>
    <property type="match status" value="1"/>
</dbReference>
<sequence length="139" mass="15869">MNKPIVYALDLASPKDLIKAFEISKRFEGPLYVAYVTDIEEEREDDIVYLGKSVTESYINEENKELHATMEALFQKTGVQPNDVYILNGPIGITVGKFAKHVDAQLIIVSKTHHHYLKFLGNQRDIEKHSETDVYVINC</sequence>
<evidence type="ECO:0000313" key="2">
    <source>
        <dbReference type="EMBL" id="PMP09501.1"/>
    </source>
</evidence>
<dbReference type="Pfam" id="PF00582">
    <property type="entry name" value="Usp"/>
    <property type="match status" value="1"/>
</dbReference>
<dbReference type="InterPro" id="IPR014729">
    <property type="entry name" value="Rossmann-like_a/b/a_fold"/>
</dbReference>
<dbReference type="Proteomes" id="UP000235611">
    <property type="component" value="Unassembled WGS sequence"/>
</dbReference>
<evidence type="ECO:0000313" key="3">
    <source>
        <dbReference type="Proteomes" id="UP000235611"/>
    </source>
</evidence>
<evidence type="ECO:0000259" key="1">
    <source>
        <dbReference type="Pfam" id="PF00582"/>
    </source>
</evidence>
<proteinExistence type="predicted"/>
<name>A0AAP8SW64_9VIBR</name>
<organism evidence="2 3">
    <name type="scientific">Vibrio breoganii</name>
    <dbReference type="NCBI Taxonomy" id="553239"/>
    <lineage>
        <taxon>Bacteria</taxon>
        <taxon>Pseudomonadati</taxon>
        <taxon>Pseudomonadota</taxon>
        <taxon>Gammaproteobacteria</taxon>
        <taxon>Vibrionales</taxon>
        <taxon>Vibrionaceae</taxon>
        <taxon>Vibrio</taxon>
    </lineage>
</organism>
<dbReference type="InterPro" id="IPR006016">
    <property type="entry name" value="UspA"/>
</dbReference>
<reference evidence="3" key="1">
    <citation type="submission" date="2016-07" db="EMBL/GenBank/DDBJ databases">
        <title>Nontailed viruses are major unrecognized killers of bacteria in the ocean.</title>
        <authorList>
            <person name="Kauffman K."/>
            <person name="Hussain F."/>
            <person name="Yang J."/>
            <person name="Arevalo P."/>
            <person name="Brown J."/>
            <person name="Cutler M."/>
            <person name="Kelly L."/>
            <person name="Polz M.F."/>
        </authorList>
    </citation>
    <scope>NUCLEOTIDE SEQUENCE [LARGE SCALE GENOMIC DNA]</scope>
    <source>
        <strain evidence="3">10N.222.49.A5</strain>
    </source>
</reference>
<comment type="caution">
    <text evidence="2">The sequence shown here is derived from an EMBL/GenBank/DDBJ whole genome shotgun (WGS) entry which is preliminary data.</text>
</comment>
<dbReference type="CDD" id="cd00293">
    <property type="entry name" value="USP-like"/>
    <property type="match status" value="1"/>
</dbReference>
<dbReference type="EMBL" id="MDBO01000084">
    <property type="protein sequence ID" value="PMP09501.1"/>
    <property type="molecule type" value="Genomic_DNA"/>
</dbReference>
<feature type="domain" description="UspA" evidence="1">
    <location>
        <begin position="1"/>
        <end position="121"/>
    </location>
</feature>
<accession>A0AAP8SW64</accession>
<dbReference type="RefSeq" id="WP_102477922.1">
    <property type="nucleotide sequence ID" value="NZ_MDBN01000081.1"/>
</dbReference>